<feature type="transmembrane region" description="Helical" evidence="1">
    <location>
        <begin position="495"/>
        <end position="513"/>
    </location>
</feature>
<feature type="transmembrane region" description="Helical" evidence="1">
    <location>
        <begin position="444"/>
        <end position="468"/>
    </location>
</feature>
<dbReference type="AlphaFoldDB" id="A0A364Y2X1"/>
<dbReference type="OrthoDB" id="9772884at2"/>
<feature type="transmembrane region" description="Helical" evidence="1">
    <location>
        <begin position="520"/>
        <end position="537"/>
    </location>
</feature>
<evidence type="ECO:0000313" key="3">
    <source>
        <dbReference type="Proteomes" id="UP000251889"/>
    </source>
</evidence>
<feature type="transmembrane region" description="Helical" evidence="1">
    <location>
        <begin position="127"/>
        <end position="145"/>
    </location>
</feature>
<dbReference type="PANTHER" id="PTHR38454:SF1">
    <property type="entry name" value="INTEGRAL MEMBRANE PROTEIN"/>
    <property type="match status" value="1"/>
</dbReference>
<feature type="transmembrane region" description="Helical" evidence="1">
    <location>
        <begin position="785"/>
        <end position="805"/>
    </location>
</feature>
<dbReference type="EMBL" id="QMFY01000005">
    <property type="protein sequence ID" value="RAW01039.1"/>
    <property type="molecule type" value="Genomic_DNA"/>
</dbReference>
<feature type="transmembrane region" description="Helical" evidence="1">
    <location>
        <begin position="194"/>
        <end position="214"/>
    </location>
</feature>
<protein>
    <recommendedName>
        <fullName evidence="4">YfhO family protein</fullName>
    </recommendedName>
</protein>
<keyword evidence="3" id="KW-1185">Reference proteome</keyword>
<feature type="transmembrane region" description="Helical" evidence="1">
    <location>
        <begin position="409"/>
        <end position="432"/>
    </location>
</feature>
<dbReference type="Pfam" id="PF09586">
    <property type="entry name" value="YfhO"/>
    <property type="match status" value="1"/>
</dbReference>
<accession>A0A364Y2X1</accession>
<evidence type="ECO:0000256" key="1">
    <source>
        <dbReference type="SAM" id="Phobius"/>
    </source>
</evidence>
<feature type="transmembrane region" description="Helical" evidence="1">
    <location>
        <begin position="226"/>
        <end position="247"/>
    </location>
</feature>
<gene>
    <name evidence="2" type="ORF">DQQ10_12460</name>
</gene>
<feature type="transmembrane region" description="Helical" evidence="1">
    <location>
        <begin position="102"/>
        <end position="120"/>
    </location>
</feature>
<keyword evidence="1" id="KW-0812">Transmembrane</keyword>
<feature type="transmembrane region" description="Helical" evidence="1">
    <location>
        <begin position="10"/>
        <end position="28"/>
    </location>
</feature>
<reference evidence="2 3" key="1">
    <citation type="submission" date="2018-06" db="EMBL/GenBank/DDBJ databases">
        <title>Chryseolinea flavus sp. nov., a member of the phylum Bacteroidetes isolated from soil.</title>
        <authorList>
            <person name="Li Y."/>
            <person name="Wang J."/>
        </authorList>
    </citation>
    <scope>NUCLEOTIDE SEQUENCE [LARGE SCALE GENOMIC DNA]</scope>
    <source>
        <strain evidence="2 3">SDU1-6</strain>
    </source>
</reference>
<keyword evidence="1" id="KW-0472">Membrane</keyword>
<keyword evidence="1" id="KW-1133">Transmembrane helix</keyword>
<evidence type="ECO:0000313" key="2">
    <source>
        <dbReference type="EMBL" id="RAW01039.1"/>
    </source>
</evidence>
<dbReference type="InterPro" id="IPR018580">
    <property type="entry name" value="Uncharacterised_YfhO"/>
</dbReference>
<comment type="caution">
    <text evidence="2">The sequence shown here is derived from an EMBL/GenBank/DDBJ whole genome shotgun (WGS) entry which is preliminary data.</text>
</comment>
<proteinExistence type="predicted"/>
<feature type="transmembrane region" description="Helical" evidence="1">
    <location>
        <begin position="370"/>
        <end position="389"/>
    </location>
</feature>
<organism evidence="2 3">
    <name type="scientific">Pseudochryseolinea flava</name>
    <dbReference type="NCBI Taxonomy" id="2059302"/>
    <lineage>
        <taxon>Bacteria</taxon>
        <taxon>Pseudomonadati</taxon>
        <taxon>Bacteroidota</taxon>
        <taxon>Cytophagia</taxon>
        <taxon>Cytophagales</taxon>
        <taxon>Fulvivirgaceae</taxon>
        <taxon>Pseudochryseolinea</taxon>
    </lineage>
</organism>
<dbReference type="RefSeq" id="WP_112747194.1">
    <property type="nucleotide sequence ID" value="NZ_QMFY01000005.1"/>
</dbReference>
<evidence type="ECO:0008006" key="4">
    <source>
        <dbReference type="Google" id="ProtNLM"/>
    </source>
</evidence>
<feature type="transmembrane region" description="Helical" evidence="1">
    <location>
        <begin position="151"/>
        <end position="168"/>
    </location>
</feature>
<sequence length="809" mass="90329">MKKINFTEQVLPHIIAVAAFVVVTVFFFKPVFFDNQKLQQGDIQQWEGSSKALRDYREQTGEEGLWADMFSGMPAYLINVQWSYKPVTYIKKVLSLGLPHPIANIYFAFVCYYILLLAFGVRPYLSIAGAIAFGLSTYMIIGLSAGHSGRIGAIAFMPLVVAGLHLVFTNRRILGAGVTAAAMALQLIENHLQITYYLLIIVGVYMLVQFIYSLRAKQISEFFKNVAVVVPAAVLGVCTFVGPLWAISEYTPYSIRGKSELVGAKVEVAGSGLNKTYAFDHSNGILEPMSLMIPDFYGGSKIQFLVEDQSSDVFKALTSGQVKDQETANQLARRSFSYWGPQSLTMDYYAGAIMFFLFALGILFAERKYIWWLVPVGLFSIMLSWGSNFESFNYFLFEHLPGYSKFRSPSFAIVIFLFTLPLLGMIGLEKLLTTGIDKTTRKKILIAFAATGGLCLLIILCSGLFSFITDAETDLPAWFQQALRSDRQSLMIGDAFRSLIFITIVFIVIFIDLRKLVAPVALYAVIILAILIDLAVVNKRSLTENNFHPETQSVFAQTQGDKLILQDTSYYRVFNVGNPMNDAMTSYHHHSIGGYHGAKIRRYQDLFDSCMVREIQSLFSDAQRGKLNFAKYAVMNMLNVKYLKDGDRALLNNAANGAAWFVMGVIPANSPTDELQKVCQINSKSTAVIDVSKFTIQNFTADSADVINVVTHKPNYMKYESESKGNGLAVFSEIYYPEGWIATIDGKEVPIVRANYVLRALEIPAGKHVIEFSFKPDSYYVGNKITMASSWAVLLLLLGAIGYSFRKED</sequence>
<dbReference type="Proteomes" id="UP000251889">
    <property type="component" value="Unassembled WGS sequence"/>
</dbReference>
<feature type="transmembrane region" description="Helical" evidence="1">
    <location>
        <begin position="348"/>
        <end position="365"/>
    </location>
</feature>
<name>A0A364Y2X1_9BACT</name>
<dbReference type="PANTHER" id="PTHR38454">
    <property type="entry name" value="INTEGRAL MEMBRANE PROTEIN-RELATED"/>
    <property type="match status" value="1"/>
</dbReference>